<evidence type="ECO:0000256" key="1">
    <source>
        <dbReference type="SAM" id="SignalP"/>
    </source>
</evidence>
<dbReference type="EMBL" id="ML170163">
    <property type="protein sequence ID" value="TDL25566.1"/>
    <property type="molecule type" value="Genomic_DNA"/>
</dbReference>
<reference evidence="2 3" key="1">
    <citation type="submission" date="2018-06" db="EMBL/GenBank/DDBJ databases">
        <title>A transcriptomic atlas of mushroom development highlights an independent origin of complex multicellularity.</title>
        <authorList>
            <consortium name="DOE Joint Genome Institute"/>
            <person name="Krizsan K."/>
            <person name="Almasi E."/>
            <person name="Merenyi Z."/>
            <person name="Sahu N."/>
            <person name="Viragh M."/>
            <person name="Koszo T."/>
            <person name="Mondo S."/>
            <person name="Kiss B."/>
            <person name="Balint B."/>
            <person name="Kues U."/>
            <person name="Barry K."/>
            <person name="Hegedus J.C."/>
            <person name="Henrissat B."/>
            <person name="Johnson J."/>
            <person name="Lipzen A."/>
            <person name="Ohm R."/>
            <person name="Nagy I."/>
            <person name="Pangilinan J."/>
            <person name="Yan J."/>
            <person name="Xiong Y."/>
            <person name="Grigoriev I.V."/>
            <person name="Hibbett D.S."/>
            <person name="Nagy L.G."/>
        </authorList>
    </citation>
    <scope>NUCLEOTIDE SEQUENCE [LARGE SCALE GENOMIC DNA]</scope>
    <source>
        <strain evidence="2 3">SZMC22713</strain>
    </source>
</reference>
<keyword evidence="3" id="KW-1185">Reference proteome</keyword>
<organism evidence="2 3">
    <name type="scientific">Rickenella mellea</name>
    <dbReference type="NCBI Taxonomy" id="50990"/>
    <lineage>
        <taxon>Eukaryota</taxon>
        <taxon>Fungi</taxon>
        <taxon>Dikarya</taxon>
        <taxon>Basidiomycota</taxon>
        <taxon>Agaricomycotina</taxon>
        <taxon>Agaricomycetes</taxon>
        <taxon>Hymenochaetales</taxon>
        <taxon>Rickenellaceae</taxon>
        <taxon>Rickenella</taxon>
    </lineage>
</organism>
<feature type="chain" id="PRO_5021213566" evidence="1">
    <location>
        <begin position="23"/>
        <end position="66"/>
    </location>
</feature>
<sequence>MPLGPKFKFLVVLYTWMASTNSTHLDDFFPELFLAITRHAALLKDDPNRSLVNLIKDIALLFMAYA</sequence>
<feature type="signal peptide" evidence="1">
    <location>
        <begin position="1"/>
        <end position="22"/>
    </location>
</feature>
<dbReference type="AlphaFoldDB" id="A0A4Y7QDZ9"/>
<dbReference type="Proteomes" id="UP000294933">
    <property type="component" value="Unassembled WGS sequence"/>
</dbReference>
<accession>A0A4Y7QDZ9</accession>
<protein>
    <submittedName>
        <fullName evidence="2">Uncharacterized protein</fullName>
    </submittedName>
</protein>
<evidence type="ECO:0000313" key="3">
    <source>
        <dbReference type="Proteomes" id="UP000294933"/>
    </source>
</evidence>
<keyword evidence="1" id="KW-0732">Signal</keyword>
<gene>
    <name evidence="2" type="ORF">BD410DRAFT_784582</name>
</gene>
<name>A0A4Y7QDZ9_9AGAM</name>
<dbReference type="VEuPathDB" id="FungiDB:BD410DRAFT_784582"/>
<proteinExistence type="predicted"/>
<evidence type="ECO:0000313" key="2">
    <source>
        <dbReference type="EMBL" id="TDL25566.1"/>
    </source>
</evidence>